<comment type="caution">
    <text evidence="1">The sequence shown here is derived from an EMBL/GenBank/DDBJ whole genome shotgun (WGS) entry which is preliminary data.</text>
</comment>
<evidence type="ECO:0000313" key="2">
    <source>
        <dbReference type="Proteomes" id="UP000798662"/>
    </source>
</evidence>
<gene>
    <name evidence="1" type="ORF">I4F81_000874</name>
</gene>
<accession>A0ACC3BKM7</accession>
<proteinExistence type="predicted"/>
<sequence>MPIVKLTGSEAWDAIYVICVDRRGVEKYEFNEQGRCVRLSDTVAALLASAAITDVIIAAHGLCNHGDKAVSCYKKWMEAMAMSTSAGLAALQHSRAAAFRPLLVGISWSSQPYAPPTGQECVKYVDDVVTAGVDATRSAAPVAIVAGGTAGLAATGGNFFGGAFGATLGAAGAVAKGGYKSVKAAFCGACLGGHVVLAALRGRPPTGGAPPPPRRAVDSVLLVQAAVPADCFTAGACYDGLLSPAVAGVVVVTRSASDKALAKRYRVCQPAPPPLGAAGATGDVPIWRTVLNAGSAVDGTTLRRGRVTDVDATAVIRLREDAYVENCLAGSHANILSDEVLDLLWAAVAAAVA</sequence>
<protein>
    <submittedName>
        <fullName evidence="1">Uncharacterized protein</fullName>
    </submittedName>
</protein>
<reference evidence="1" key="1">
    <citation type="submission" date="2019-11" db="EMBL/GenBank/DDBJ databases">
        <title>Nori genome reveals adaptations in red seaweeds to the harsh intertidal environment.</title>
        <authorList>
            <person name="Wang D."/>
            <person name="Mao Y."/>
        </authorList>
    </citation>
    <scope>NUCLEOTIDE SEQUENCE</scope>
    <source>
        <tissue evidence="1">Gametophyte</tissue>
    </source>
</reference>
<dbReference type="EMBL" id="CM020618">
    <property type="protein sequence ID" value="KAK1858264.1"/>
    <property type="molecule type" value="Genomic_DNA"/>
</dbReference>
<evidence type="ECO:0000313" key="1">
    <source>
        <dbReference type="EMBL" id="KAK1858264.1"/>
    </source>
</evidence>
<dbReference type="Proteomes" id="UP000798662">
    <property type="component" value="Chromosome 1"/>
</dbReference>
<keyword evidence="2" id="KW-1185">Reference proteome</keyword>
<organism evidence="1 2">
    <name type="scientific">Pyropia yezoensis</name>
    <name type="common">Susabi-nori</name>
    <name type="synonym">Porphyra yezoensis</name>
    <dbReference type="NCBI Taxonomy" id="2788"/>
    <lineage>
        <taxon>Eukaryota</taxon>
        <taxon>Rhodophyta</taxon>
        <taxon>Bangiophyceae</taxon>
        <taxon>Bangiales</taxon>
        <taxon>Bangiaceae</taxon>
        <taxon>Pyropia</taxon>
    </lineage>
</organism>
<name>A0ACC3BKM7_PYRYE</name>